<evidence type="ECO:0000313" key="2">
    <source>
        <dbReference type="EMBL" id="SDL39587.1"/>
    </source>
</evidence>
<accession>A0A1G9JPX7</accession>
<dbReference type="STRING" id="119000.SAMN05661010_01570"/>
<organism evidence="2 3">
    <name type="scientific">Modicisalibacter muralis</name>
    <dbReference type="NCBI Taxonomy" id="119000"/>
    <lineage>
        <taxon>Bacteria</taxon>
        <taxon>Pseudomonadati</taxon>
        <taxon>Pseudomonadota</taxon>
        <taxon>Gammaproteobacteria</taxon>
        <taxon>Oceanospirillales</taxon>
        <taxon>Halomonadaceae</taxon>
        <taxon>Modicisalibacter</taxon>
    </lineage>
</organism>
<evidence type="ECO:0000313" key="3">
    <source>
        <dbReference type="Proteomes" id="UP000198654"/>
    </source>
</evidence>
<sequence length="169" mass="17337">MASAGLETLDTLALSRRLGQVCVTRGVFVTAAESCTGGGVASAITAVAGSSAYFETGYVTYANAAKTRLLGVPEAVLETQGAVSRETVEAMVAGACADSGADLGVAISGVAGPGGGSADKPVGTVWLAWGDATQQRAERYHFDGDRQAIRDQAVRMALEGLIRRLENRD</sequence>
<evidence type="ECO:0000259" key="1">
    <source>
        <dbReference type="Pfam" id="PF02464"/>
    </source>
</evidence>
<dbReference type="InterPro" id="IPR008136">
    <property type="entry name" value="CinA_C"/>
</dbReference>
<dbReference type="Gene3D" id="3.90.950.20">
    <property type="entry name" value="CinA-like"/>
    <property type="match status" value="1"/>
</dbReference>
<dbReference type="InterPro" id="IPR036653">
    <property type="entry name" value="CinA-like_C"/>
</dbReference>
<dbReference type="EMBL" id="FNGI01000003">
    <property type="protein sequence ID" value="SDL39587.1"/>
    <property type="molecule type" value="Genomic_DNA"/>
</dbReference>
<feature type="domain" description="CinA C-terminal" evidence="1">
    <location>
        <begin position="14"/>
        <end position="164"/>
    </location>
</feature>
<dbReference type="SUPFAM" id="SSF142433">
    <property type="entry name" value="CinA-like"/>
    <property type="match status" value="1"/>
</dbReference>
<dbReference type="Proteomes" id="UP000198654">
    <property type="component" value="Unassembled WGS sequence"/>
</dbReference>
<dbReference type="Pfam" id="PF02464">
    <property type="entry name" value="CinA"/>
    <property type="match status" value="1"/>
</dbReference>
<proteinExistence type="predicted"/>
<name>A0A1G9JPX7_9GAMM</name>
<keyword evidence="3" id="KW-1185">Reference proteome</keyword>
<dbReference type="NCBIfam" id="TIGR00199">
    <property type="entry name" value="PncC_domain"/>
    <property type="match status" value="1"/>
</dbReference>
<gene>
    <name evidence="2" type="ORF">SAMN05661010_01570</name>
</gene>
<reference evidence="2 3" key="1">
    <citation type="submission" date="2016-10" db="EMBL/GenBank/DDBJ databases">
        <authorList>
            <person name="de Groot N.N."/>
        </authorList>
    </citation>
    <scope>NUCLEOTIDE SEQUENCE [LARGE SCALE GENOMIC DNA]</scope>
    <source>
        <strain evidence="2 3">DSM 14789</strain>
    </source>
</reference>
<dbReference type="AlphaFoldDB" id="A0A1G9JPX7"/>
<protein>
    <submittedName>
        <fullName evidence="2">Nicotinamide-nucleotide amidase</fullName>
    </submittedName>
</protein>